<dbReference type="SMART" id="SM01349">
    <property type="entry name" value="TOG"/>
    <property type="match status" value="1"/>
</dbReference>
<evidence type="ECO:0000259" key="1">
    <source>
        <dbReference type="SMART" id="SM01349"/>
    </source>
</evidence>
<dbReference type="OrthoDB" id="205662at2759"/>
<sequence>MTPTDIIVQMRKDFVEMLASKKWQDRKEALDNMLSIVECSPRIATSPELQNIMAMLLKVLDKDINVNVASTCAKVLSQLAVSMRTDFGEIVPKIMPIVFDKLKDKKAVIRNELVRLCDAAATTAPIECYGDAVCDGLNKSNPQSRSQTAYFVSRLLSRHNTSTIP</sequence>
<dbReference type="AlphaFoldDB" id="A0A0D8XB83"/>
<dbReference type="InterPro" id="IPR016024">
    <property type="entry name" value="ARM-type_fold"/>
</dbReference>
<name>A0A0D8XB83_DICVI</name>
<dbReference type="GO" id="GO:0030951">
    <property type="term" value="P:establishment or maintenance of microtubule cytoskeleton polarity"/>
    <property type="evidence" value="ECO:0007669"/>
    <property type="project" value="InterPro"/>
</dbReference>
<gene>
    <name evidence="2" type="ORF">DICVIV_14388</name>
</gene>
<dbReference type="EMBL" id="KN721222">
    <property type="protein sequence ID" value="KJH39726.1"/>
    <property type="molecule type" value="Genomic_DNA"/>
</dbReference>
<reference evidence="2 3" key="1">
    <citation type="submission" date="2013-11" db="EMBL/GenBank/DDBJ databases">
        <title>Draft genome of the bovine lungworm Dictyocaulus viviparus.</title>
        <authorList>
            <person name="Mitreva M."/>
        </authorList>
    </citation>
    <scope>NUCLEOTIDE SEQUENCE [LARGE SCALE GENOMIC DNA]</scope>
    <source>
        <strain evidence="2 3">HannoverDv2000</strain>
    </source>
</reference>
<dbReference type="InterPro" id="IPR045110">
    <property type="entry name" value="XMAP215"/>
</dbReference>
<feature type="domain" description="TOG" evidence="1">
    <location>
        <begin position="1"/>
        <end position="165"/>
    </location>
</feature>
<dbReference type="GO" id="GO:0046785">
    <property type="term" value="P:microtubule polymerization"/>
    <property type="evidence" value="ECO:0007669"/>
    <property type="project" value="InterPro"/>
</dbReference>
<dbReference type="Pfam" id="PF21040">
    <property type="entry name" value="CEP104-like_TOG"/>
    <property type="match status" value="1"/>
</dbReference>
<organism evidence="2 3">
    <name type="scientific">Dictyocaulus viviparus</name>
    <name type="common">Bovine lungworm</name>
    <dbReference type="NCBI Taxonomy" id="29172"/>
    <lineage>
        <taxon>Eukaryota</taxon>
        <taxon>Metazoa</taxon>
        <taxon>Ecdysozoa</taxon>
        <taxon>Nematoda</taxon>
        <taxon>Chromadorea</taxon>
        <taxon>Rhabditida</taxon>
        <taxon>Rhabditina</taxon>
        <taxon>Rhabditomorpha</taxon>
        <taxon>Strongyloidea</taxon>
        <taxon>Metastrongylidae</taxon>
        <taxon>Dictyocaulus</taxon>
    </lineage>
</organism>
<dbReference type="Gene3D" id="1.25.10.10">
    <property type="entry name" value="Leucine-rich Repeat Variant"/>
    <property type="match status" value="1"/>
</dbReference>
<dbReference type="STRING" id="29172.A0A0D8XB83"/>
<proteinExistence type="predicted"/>
<dbReference type="GO" id="GO:0051010">
    <property type="term" value="F:microtubule plus-end binding"/>
    <property type="evidence" value="ECO:0007669"/>
    <property type="project" value="InterPro"/>
</dbReference>
<dbReference type="SUPFAM" id="SSF48371">
    <property type="entry name" value="ARM repeat"/>
    <property type="match status" value="1"/>
</dbReference>
<protein>
    <recommendedName>
        <fullName evidence="1">TOG domain-containing protein</fullName>
    </recommendedName>
</protein>
<evidence type="ECO:0000313" key="2">
    <source>
        <dbReference type="EMBL" id="KJH39726.1"/>
    </source>
</evidence>
<feature type="non-terminal residue" evidence="2">
    <location>
        <position position="165"/>
    </location>
</feature>
<dbReference type="InterPro" id="IPR034085">
    <property type="entry name" value="TOG"/>
</dbReference>
<accession>A0A0D8XB83</accession>
<dbReference type="GO" id="GO:0007051">
    <property type="term" value="P:spindle organization"/>
    <property type="evidence" value="ECO:0007669"/>
    <property type="project" value="InterPro"/>
</dbReference>
<dbReference type="PANTHER" id="PTHR12609">
    <property type="entry name" value="MICROTUBULE ASSOCIATED PROTEIN XMAP215"/>
    <property type="match status" value="1"/>
</dbReference>
<dbReference type="InterPro" id="IPR011989">
    <property type="entry name" value="ARM-like"/>
</dbReference>
<evidence type="ECO:0000313" key="3">
    <source>
        <dbReference type="Proteomes" id="UP000053766"/>
    </source>
</evidence>
<reference evidence="3" key="2">
    <citation type="journal article" date="2016" name="Sci. Rep.">
        <title>Dictyocaulus viviparus genome, variome and transcriptome elucidate lungworm biology and support future intervention.</title>
        <authorList>
            <person name="McNulty S.N."/>
            <person name="Strube C."/>
            <person name="Rosa B.A."/>
            <person name="Martin J.C."/>
            <person name="Tyagi R."/>
            <person name="Choi Y.J."/>
            <person name="Wang Q."/>
            <person name="Hallsworth Pepin K."/>
            <person name="Zhang X."/>
            <person name="Ozersky P."/>
            <person name="Wilson R.K."/>
            <person name="Sternberg P.W."/>
            <person name="Gasser R.B."/>
            <person name="Mitreva M."/>
        </authorList>
    </citation>
    <scope>NUCLEOTIDE SEQUENCE [LARGE SCALE GENOMIC DNA]</scope>
    <source>
        <strain evidence="3">HannoverDv2000</strain>
    </source>
</reference>
<dbReference type="GO" id="GO:0061863">
    <property type="term" value="F:microtubule plus end polymerase"/>
    <property type="evidence" value="ECO:0007669"/>
    <property type="project" value="InterPro"/>
</dbReference>
<dbReference type="Proteomes" id="UP000053766">
    <property type="component" value="Unassembled WGS sequence"/>
</dbReference>
<keyword evidence="3" id="KW-1185">Reference proteome</keyword>